<evidence type="ECO:0000256" key="8">
    <source>
        <dbReference type="PROSITE-ProRule" id="PRU00221"/>
    </source>
</evidence>
<accession>A0AAD5WSN6</accession>
<dbReference type="SMART" id="SM00320">
    <property type="entry name" value="WD40"/>
    <property type="match status" value="4"/>
</dbReference>
<dbReference type="InterPro" id="IPR015505">
    <property type="entry name" value="Coronin"/>
</dbReference>
<dbReference type="Gene3D" id="2.130.10.10">
    <property type="entry name" value="YVTN repeat-like/Quinoprotein amine dehydrogenase"/>
    <property type="match status" value="1"/>
</dbReference>
<keyword evidence="6" id="KW-0009">Actin-binding</keyword>
<name>A0AAD5WSN6_9PEZI</name>
<organism evidence="12 13">
    <name type="scientific">Zalerion maritima</name>
    <dbReference type="NCBI Taxonomy" id="339359"/>
    <lineage>
        <taxon>Eukaryota</taxon>
        <taxon>Fungi</taxon>
        <taxon>Dikarya</taxon>
        <taxon>Ascomycota</taxon>
        <taxon>Pezizomycotina</taxon>
        <taxon>Sordariomycetes</taxon>
        <taxon>Lulworthiomycetidae</taxon>
        <taxon>Lulworthiales</taxon>
        <taxon>Lulworthiaceae</taxon>
        <taxon>Zalerion</taxon>
    </lineage>
</organism>
<dbReference type="SUPFAM" id="SSF50978">
    <property type="entry name" value="WD40 repeat-like"/>
    <property type="match status" value="1"/>
</dbReference>
<evidence type="ECO:0000313" key="12">
    <source>
        <dbReference type="EMBL" id="KAJ2899586.1"/>
    </source>
</evidence>
<evidence type="ECO:0000256" key="7">
    <source>
        <dbReference type="ARBA" id="ARBA00062568"/>
    </source>
</evidence>
<evidence type="ECO:0000256" key="5">
    <source>
        <dbReference type="ARBA" id="ARBA00023054"/>
    </source>
</evidence>
<evidence type="ECO:0000256" key="4">
    <source>
        <dbReference type="ARBA" id="ARBA00022737"/>
    </source>
</evidence>
<evidence type="ECO:0000256" key="1">
    <source>
        <dbReference type="ARBA" id="ARBA00009482"/>
    </source>
</evidence>
<reference evidence="12" key="1">
    <citation type="submission" date="2022-07" db="EMBL/GenBank/DDBJ databases">
        <title>Draft genome sequence of Zalerion maritima ATCC 34329, a (micro)plastics degrading marine fungus.</title>
        <authorList>
            <person name="Paco A."/>
            <person name="Goncalves M.F.M."/>
            <person name="Rocha-Santos T.A.P."/>
            <person name="Alves A."/>
        </authorList>
    </citation>
    <scope>NUCLEOTIDE SEQUENCE</scope>
    <source>
        <strain evidence="12">ATCC 34329</strain>
    </source>
</reference>
<dbReference type="GO" id="GO:0030479">
    <property type="term" value="C:actin cortical patch"/>
    <property type="evidence" value="ECO:0007669"/>
    <property type="project" value="UniProtKB-ARBA"/>
</dbReference>
<keyword evidence="2" id="KW-0597">Phosphoprotein</keyword>
<feature type="compositionally biased region" description="Acidic residues" evidence="10">
    <location>
        <begin position="479"/>
        <end position="493"/>
    </location>
</feature>
<dbReference type="GO" id="GO:0007015">
    <property type="term" value="P:actin filament organization"/>
    <property type="evidence" value="ECO:0007669"/>
    <property type="project" value="TreeGrafter"/>
</dbReference>
<dbReference type="PROSITE" id="PS00678">
    <property type="entry name" value="WD_REPEATS_1"/>
    <property type="match status" value="2"/>
</dbReference>
<dbReference type="Pfam" id="PF00400">
    <property type="entry name" value="WD40"/>
    <property type="match status" value="3"/>
</dbReference>
<feature type="compositionally biased region" description="Low complexity" evidence="10">
    <location>
        <begin position="499"/>
        <end position="513"/>
    </location>
</feature>
<feature type="compositionally biased region" description="Pro residues" evidence="10">
    <location>
        <begin position="434"/>
        <end position="459"/>
    </location>
</feature>
<comment type="similarity">
    <text evidence="1 9">Belongs to the WD repeat coronin family.</text>
</comment>
<sequence>MYLDHITSPLAGFGLHLHRDANLFLLLQGHVFGKSTRKEFCYDNLHISRNAWDTNLVKVNPEFIAVNWESSGGGAFAVIPLSERGKAPDQIPLFRGHTAAVLDTDWNPFNDYLIASASDDGKVFLWQVPQDFTLHVDAEEIPSVSPVGKLTGHARKVGQVCFNPAAENILASASGDFTVKIWDVGAGSEARALHIGDVVQSLSWSADGTMLVTTSRDKKLRVWDVRQQKPVHEHPGHGGAKNSRAVWMGEHNRIATTGFSRMSDRQIALWEPGNPKPIGGFHTVDSISGVCMPFWDDGSNCLYLAGKGDGNIRYFEYANDKFEFLAEYKSAEPQRGVAFLPRRGVNVHENEVMRAYKTVNDTYIEPISFTVPRRAETFQADIFPPAVGLKPGVSAKEYFDGKAGIPPKIDLESVYEGAEPVEIASNYKPTPVLAPAPVSAPDPSKPVAKPEPSPAPRSPPTVTDQKASMAAMVDKYKDDDDDGDDDDADEISSFEEVSRPAQRAAAPAAAPVKAEPRPASPVKATSPTITTSKAPSPIKTSKAPAAGSSQGDSAEVSKLISLVESQTKLLLAQDSKINRLIDEVDKLQKASAVAASQGEKIRQIELQLEAIDS</sequence>
<feature type="repeat" description="WD" evidence="8">
    <location>
        <begin position="94"/>
        <end position="136"/>
    </location>
</feature>
<dbReference type="GO" id="GO:0051015">
    <property type="term" value="F:actin filament binding"/>
    <property type="evidence" value="ECO:0007669"/>
    <property type="project" value="TreeGrafter"/>
</dbReference>
<gene>
    <name evidence="12" type="ORF">MKZ38_002960</name>
</gene>
<dbReference type="InterPro" id="IPR001680">
    <property type="entry name" value="WD40_rpt"/>
</dbReference>
<dbReference type="PANTHER" id="PTHR10856">
    <property type="entry name" value="CORONIN"/>
    <property type="match status" value="1"/>
</dbReference>
<comment type="subunit">
    <text evidence="7">Binds to F-actin.</text>
</comment>
<dbReference type="PRINTS" id="PR00320">
    <property type="entry name" value="GPROTEINBRPT"/>
</dbReference>
<dbReference type="SMART" id="SM01166">
    <property type="entry name" value="DUF1899"/>
    <property type="match status" value="1"/>
</dbReference>
<feature type="repeat" description="WD" evidence="8">
    <location>
        <begin position="199"/>
        <end position="233"/>
    </location>
</feature>
<evidence type="ECO:0000256" key="9">
    <source>
        <dbReference type="RuleBase" id="RU280818"/>
    </source>
</evidence>
<evidence type="ECO:0000313" key="13">
    <source>
        <dbReference type="Proteomes" id="UP001201980"/>
    </source>
</evidence>
<proteinExistence type="inferred from homology"/>
<comment type="caution">
    <text evidence="12">The sequence shown here is derived from an EMBL/GenBank/DDBJ whole genome shotgun (WGS) entry which is preliminary data.</text>
</comment>
<evidence type="ECO:0000256" key="2">
    <source>
        <dbReference type="ARBA" id="ARBA00022553"/>
    </source>
</evidence>
<dbReference type="InterPro" id="IPR015943">
    <property type="entry name" value="WD40/YVTN_repeat-like_dom_sf"/>
</dbReference>
<dbReference type="InterPro" id="IPR015048">
    <property type="entry name" value="DUF1899"/>
</dbReference>
<keyword evidence="5" id="KW-0175">Coiled coil</keyword>
<protein>
    <recommendedName>
        <fullName evidence="9">Coronin</fullName>
    </recommendedName>
</protein>
<dbReference type="EMBL" id="JAKWBI020000193">
    <property type="protein sequence ID" value="KAJ2899586.1"/>
    <property type="molecule type" value="Genomic_DNA"/>
</dbReference>
<dbReference type="AlphaFoldDB" id="A0AAD5WSN6"/>
<dbReference type="InterPro" id="IPR019775">
    <property type="entry name" value="WD40_repeat_CS"/>
</dbReference>
<dbReference type="Pfam" id="PF08953">
    <property type="entry name" value="DUF1899"/>
    <property type="match status" value="1"/>
</dbReference>
<evidence type="ECO:0000256" key="3">
    <source>
        <dbReference type="ARBA" id="ARBA00022574"/>
    </source>
</evidence>
<evidence type="ECO:0000256" key="10">
    <source>
        <dbReference type="SAM" id="MobiDB-lite"/>
    </source>
</evidence>
<dbReference type="FunFam" id="2.130.10.10:FF:000197">
    <property type="entry name" value="Coronin"/>
    <property type="match status" value="1"/>
</dbReference>
<keyword evidence="3 8" id="KW-0853">WD repeat</keyword>
<feature type="domain" description="DUF1899" evidence="11">
    <location>
        <begin position="28"/>
        <end position="85"/>
    </location>
</feature>
<dbReference type="InterPro" id="IPR020472">
    <property type="entry name" value="WD40_PAC1"/>
</dbReference>
<keyword evidence="13" id="KW-1185">Reference proteome</keyword>
<feature type="compositionally biased region" description="Polar residues" evidence="10">
    <location>
        <begin position="523"/>
        <end position="534"/>
    </location>
</feature>
<feature type="repeat" description="WD" evidence="8">
    <location>
        <begin position="150"/>
        <end position="192"/>
    </location>
</feature>
<dbReference type="InterPro" id="IPR036322">
    <property type="entry name" value="WD40_repeat_dom_sf"/>
</dbReference>
<dbReference type="Pfam" id="PF16300">
    <property type="entry name" value="WD40_4"/>
    <property type="match status" value="1"/>
</dbReference>
<keyword evidence="4 9" id="KW-0677">Repeat</keyword>
<dbReference type="PANTHER" id="PTHR10856:SF0">
    <property type="entry name" value="CORONIN"/>
    <property type="match status" value="1"/>
</dbReference>
<dbReference type="SMART" id="SM01167">
    <property type="entry name" value="DUF1900"/>
    <property type="match status" value="1"/>
</dbReference>
<evidence type="ECO:0000259" key="11">
    <source>
        <dbReference type="SMART" id="SM01166"/>
    </source>
</evidence>
<feature type="region of interest" description="Disordered" evidence="10">
    <location>
        <begin position="434"/>
        <end position="555"/>
    </location>
</feature>
<evidence type="ECO:0000256" key="6">
    <source>
        <dbReference type="ARBA" id="ARBA00023203"/>
    </source>
</evidence>
<dbReference type="PROSITE" id="PS50082">
    <property type="entry name" value="WD_REPEATS_2"/>
    <property type="match status" value="3"/>
</dbReference>
<dbReference type="PROSITE" id="PS50294">
    <property type="entry name" value="WD_REPEATS_REGION"/>
    <property type="match status" value="3"/>
</dbReference>
<dbReference type="Proteomes" id="UP001201980">
    <property type="component" value="Unassembled WGS sequence"/>
</dbReference>